<gene>
    <name evidence="2" type="ORF">EYF80_060176</name>
</gene>
<keyword evidence="3" id="KW-1185">Reference proteome</keyword>
<comment type="caution">
    <text evidence="2">The sequence shown here is derived from an EMBL/GenBank/DDBJ whole genome shotgun (WGS) entry which is preliminary data.</text>
</comment>
<evidence type="ECO:0000313" key="3">
    <source>
        <dbReference type="Proteomes" id="UP000314294"/>
    </source>
</evidence>
<feature type="region of interest" description="Disordered" evidence="1">
    <location>
        <begin position="215"/>
        <end position="251"/>
    </location>
</feature>
<organism evidence="2 3">
    <name type="scientific">Liparis tanakae</name>
    <name type="common">Tanaka's snailfish</name>
    <dbReference type="NCBI Taxonomy" id="230148"/>
    <lineage>
        <taxon>Eukaryota</taxon>
        <taxon>Metazoa</taxon>
        <taxon>Chordata</taxon>
        <taxon>Craniata</taxon>
        <taxon>Vertebrata</taxon>
        <taxon>Euteleostomi</taxon>
        <taxon>Actinopterygii</taxon>
        <taxon>Neopterygii</taxon>
        <taxon>Teleostei</taxon>
        <taxon>Neoteleostei</taxon>
        <taxon>Acanthomorphata</taxon>
        <taxon>Eupercaria</taxon>
        <taxon>Perciformes</taxon>
        <taxon>Cottioidei</taxon>
        <taxon>Cottales</taxon>
        <taxon>Liparidae</taxon>
        <taxon>Liparis</taxon>
    </lineage>
</organism>
<proteinExistence type="predicted"/>
<reference evidence="2 3" key="1">
    <citation type="submission" date="2019-03" db="EMBL/GenBank/DDBJ databases">
        <title>First draft genome of Liparis tanakae, snailfish: a comprehensive survey of snailfish specific genes.</title>
        <authorList>
            <person name="Kim W."/>
            <person name="Song I."/>
            <person name="Jeong J.-H."/>
            <person name="Kim D."/>
            <person name="Kim S."/>
            <person name="Ryu S."/>
            <person name="Song J.Y."/>
            <person name="Lee S.K."/>
        </authorList>
    </citation>
    <scope>NUCLEOTIDE SEQUENCE [LARGE SCALE GENOMIC DNA]</scope>
    <source>
        <tissue evidence="2">Muscle</tissue>
    </source>
</reference>
<evidence type="ECO:0000313" key="2">
    <source>
        <dbReference type="EMBL" id="TNN29675.1"/>
    </source>
</evidence>
<name>A0A4Z2ELN4_9TELE</name>
<dbReference type="Proteomes" id="UP000314294">
    <property type="component" value="Unassembled WGS sequence"/>
</dbReference>
<dbReference type="AlphaFoldDB" id="A0A4Z2ELN4"/>
<protein>
    <submittedName>
        <fullName evidence="2">Uncharacterized protein</fullName>
    </submittedName>
</protein>
<feature type="compositionally biased region" description="Basic and acidic residues" evidence="1">
    <location>
        <begin position="164"/>
        <end position="173"/>
    </location>
</feature>
<dbReference type="EMBL" id="SRLO01005352">
    <property type="protein sequence ID" value="TNN29675.1"/>
    <property type="molecule type" value="Genomic_DNA"/>
</dbReference>
<feature type="region of interest" description="Disordered" evidence="1">
    <location>
        <begin position="131"/>
        <end position="173"/>
    </location>
</feature>
<evidence type="ECO:0000256" key="1">
    <source>
        <dbReference type="SAM" id="MobiDB-lite"/>
    </source>
</evidence>
<feature type="region of interest" description="Disordered" evidence="1">
    <location>
        <begin position="64"/>
        <end position="98"/>
    </location>
</feature>
<accession>A0A4Z2ELN4</accession>
<sequence>MGPAGLPVAVPVSRAGLGLQETRTHPDLVLLRLTAAACCRPEPGPGLRGSGAAHLRAGRVARSSRDAVYRDPPGLAGEAVPEPLGLPRTHGASTRRCRGPPPRACLLSPGARVVRRCLLVFIPREPRLAAGPLSDGSTGAVLRPDRAHSSGRPAERLPLVVDPPPHRGAPERTGEGALLASYRAEARAPRAGRAAGGHRGRCSFCPAARGQAAACGAPRRDRPGGGGVDPRLGAVRTRGEAQHPGAERSTAAAAVGGDPVCWSPICDTLLYIFQK</sequence>